<dbReference type="EMBL" id="KB445560">
    <property type="protein sequence ID" value="EMC93190.1"/>
    <property type="molecule type" value="Genomic_DNA"/>
</dbReference>
<feature type="region of interest" description="Disordered" evidence="1">
    <location>
        <begin position="1"/>
        <end position="37"/>
    </location>
</feature>
<feature type="non-terminal residue" evidence="2">
    <location>
        <position position="89"/>
    </location>
</feature>
<feature type="compositionally biased region" description="Basic and acidic residues" evidence="1">
    <location>
        <begin position="1"/>
        <end position="13"/>
    </location>
</feature>
<accession>M2N3A3</accession>
<gene>
    <name evidence="2" type="ORF">BAUCODRAFT_42977</name>
</gene>
<dbReference type="OMA" id="INRETPM"/>
<dbReference type="AlphaFoldDB" id="M2N3A3"/>
<evidence type="ECO:0000313" key="2">
    <source>
        <dbReference type="EMBL" id="EMC93190.1"/>
    </source>
</evidence>
<dbReference type="Proteomes" id="UP000011761">
    <property type="component" value="Unassembled WGS sequence"/>
</dbReference>
<dbReference type="RefSeq" id="XP_007679316.1">
    <property type="nucleotide sequence ID" value="XM_007681126.1"/>
</dbReference>
<evidence type="ECO:0000256" key="1">
    <source>
        <dbReference type="SAM" id="MobiDB-lite"/>
    </source>
</evidence>
<dbReference type="eggNOG" id="KOG4144">
    <property type="taxonomic scope" value="Eukaryota"/>
</dbReference>
<evidence type="ECO:0000313" key="3">
    <source>
        <dbReference type="Proteomes" id="UP000011761"/>
    </source>
</evidence>
<keyword evidence="3" id="KW-1185">Reference proteome</keyword>
<dbReference type="HOGENOM" id="CLU_2460662_0_0_1"/>
<name>M2N3A3_BAUPA</name>
<organism evidence="2 3">
    <name type="scientific">Baudoinia panamericana (strain UAMH 10762)</name>
    <name type="common">Angels' share fungus</name>
    <name type="synonym">Baudoinia compniacensis (strain UAMH 10762)</name>
    <dbReference type="NCBI Taxonomy" id="717646"/>
    <lineage>
        <taxon>Eukaryota</taxon>
        <taxon>Fungi</taxon>
        <taxon>Dikarya</taxon>
        <taxon>Ascomycota</taxon>
        <taxon>Pezizomycotina</taxon>
        <taxon>Dothideomycetes</taxon>
        <taxon>Dothideomycetidae</taxon>
        <taxon>Mycosphaerellales</taxon>
        <taxon>Teratosphaeriaceae</taxon>
        <taxon>Baudoinia</taxon>
    </lineage>
</organism>
<sequence length="89" mass="10224">MPRDLFAAAREDTLQGMPELTKSPEEVDDQSTNMNEDDEENLIQKLASRNPKLDELHPYTQSLSLQDVESCTKLEEEAFPPNERCSREK</sequence>
<protein>
    <submittedName>
        <fullName evidence="2">Uncharacterized protein</fullName>
    </submittedName>
</protein>
<dbReference type="STRING" id="717646.M2N3A3"/>
<dbReference type="KEGG" id="bcom:BAUCODRAFT_42977"/>
<dbReference type="GeneID" id="19114250"/>
<dbReference type="OrthoDB" id="30840at2759"/>
<proteinExistence type="predicted"/>
<reference evidence="2 3" key="1">
    <citation type="journal article" date="2012" name="PLoS Pathog.">
        <title>Diverse lifestyles and strategies of plant pathogenesis encoded in the genomes of eighteen Dothideomycetes fungi.</title>
        <authorList>
            <person name="Ohm R.A."/>
            <person name="Feau N."/>
            <person name="Henrissat B."/>
            <person name="Schoch C.L."/>
            <person name="Horwitz B.A."/>
            <person name="Barry K.W."/>
            <person name="Condon B.J."/>
            <person name="Copeland A.C."/>
            <person name="Dhillon B."/>
            <person name="Glaser F."/>
            <person name="Hesse C.N."/>
            <person name="Kosti I."/>
            <person name="LaButti K."/>
            <person name="Lindquist E.A."/>
            <person name="Lucas S."/>
            <person name="Salamov A.A."/>
            <person name="Bradshaw R.E."/>
            <person name="Ciuffetti L."/>
            <person name="Hamelin R.C."/>
            <person name="Kema G.H.J."/>
            <person name="Lawrence C."/>
            <person name="Scott J.A."/>
            <person name="Spatafora J.W."/>
            <person name="Turgeon B.G."/>
            <person name="de Wit P.J.G.M."/>
            <person name="Zhong S."/>
            <person name="Goodwin S.B."/>
            <person name="Grigoriev I.V."/>
        </authorList>
    </citation>
    <scope>NUCLEOTIDE SEQUENCE [LARGE SCALE GENOMIC DNA]</scope>
    <source>
        <strain evidence="2 3">UAMH 10762</strain>
    </source>
</reference>